<proteinExistence type="inferred from homology"/>
<dbReference type="InterPro" id="IPR045097">
    <property type="entry name" value="Thymidate_synth/dCMP_Mease"/>
</dbReference>
<dbReference type="GO" id="GO:0006231">
    <property type="term" value="P:dTMP biosynthetic process"/>
    <property type="evidence" value="ECO:0007669"/>
    <property type="project" value="UniProtKB-UniRule"/>
</dbReference>
<reference evidence="9" key="1">
    <citation type="submission" date="2022-08" db="EMBL/GenBank/DDBJ databases">
        <title>The genomic sequence of strain Paenibacillus sp. SCIV0701.</title>
        <authorList>
            <person name="Zhao H."/>
        </authorList>
    </citation>
    <scope>NUCLEOTIDE SEQUENCE</scope>
    <source>
        <strain evidence="9">SCIV0701</strain>
    </source>
</reference>
<name>A0A9X2MNF2_9BACL</name>
<comment type="caution">
    <text evidence="6">Lacks conserved residue(s) required for the propagation of feature annotation.</text>
</comment>
<organism evidence="9 10">
    <name type="scientific">Paenibacillus soyae</name>
    <dbReference type="NCBI Taxonomy" id="2969249"/>
    <lineage>
        <taxon>Bacteria</taxon>
        <taxon>Bacillati</taxon>
        <taxon>Bacillota</taxon>
        <taxon>Bacilli</taxon>
        <taxon>Bacillales</taxon>
        <taxon>Paenibacillaceae</taxon>
        <taxon>Paenibacillus</taxon>
    </lineage>
</organism>
<protein>
    <recommendedName>
        <fullName evidence="1 6">Thymidylate synthase</fullName>
        <shortName evidence="6">TS</shortName>
        <shortName evidence="6">TSase</shortName>
        <ecNumber evidence="1 6">2.1.1.45</ecNumber>
    </recommendedName>
</protein>
<evidence type="ECO:0000313" key="9">
    <source>
        <dbReference type="EMBL" id="MCR2802861.1"/>
    </source>
</evidence>
<dbReference type="NCBIfam" id="TIGR03284">
    <property type="entry name" value="thym_sym"/>
    <property type="match status" value="1"/>
</dbReference>
<dbReference type="EMBL" id="JANIPJ010000002">
    <property type="protein sequence ID" value="MCR2802861.1"/>
    <property type="molecule type" value="Genomic_DNA"/>
</dbReference>
<dbReference type="NCBIfam" id="NF002496">
    <property type="entry name" value="PRK01827.1-2"/>
    <property type="match status" value="1"/>
</dbReference>
<sequence length="318" mass="36433">MSTSEMAYLQMLRHVLENGVRKDDRTGTGTISVFGYQMRFPLNEGFPLLTTKRVPFKLVASELLWFMKGDTNIRYLLQNNNNIWNEWAFKRFVESEDYKGPDMTNFGLRSQTDSAFADEYERQMSQFKERILSDEGFAAQYGELGDVYGKQWRAWKTTQGDTIDQLKDVIDTIKRNPDSRRLIVSAWNPEDVPSMALPPCHTLFQFYVSEGKLSCQLYQRSADIFLGVPFNIASYALLTHLIAHECGLEVGDFVHAFGDAHIYSNHLEQIEIQLSREPRPLPTLTLNPDKRSAFEFELSDLAIANYDPHPAIKAPVAV</sequence>
<keyword evidence="2 6" id="KW-0963">Cytoplasm</keyword>
<feature type="binding site" description="in other chain" evidence="6">
    <location>
        <begin position="261"/>
        <end position="263"/>
    </location>
    <ligand>
        <name>dUMP</name>
        <dbReference type="ChEBI" id="CHEBI:246422"/>
        <note>ligand shared between dimeric partners</note>
    </ligand>
</feature>
<comment type="function">
    <text evidence="6">Catalyzes the reductive methylation of 2'-deoxyuridine-5'-monophosphate (dUMP) to 2'-deoxythymidine-5'-monophosphate (dTMP) while utilizing 5,10-methylenetetrahydrofolate (mTHF) as the methyl donor and reductant in the reaction, yielding dihydrofolate (DHF) as a by-product. This enzymatic reaction provides an intracellular de novo source of dTMP, an essential precursor for DNA biosynthesis.</text>
</comment>
<dbReference type="AlphaFoldDB" id="A0A9X2MNF2"/>
<dbReference type="EC" id="2.1.1.45" evidence="1 6"/>
<comment type="pathway">
    <text evidence="6">Pyrimidine metabolism; dTTP biosynthesis.</text>
</comment>
<evidence type="ECO:0000256" key="1">
    <source>
        <dbReference type="ARBA" id="ARBA00011947"/>
    </source>
</evidence>
<gene>
    <name evidence="6" type="primary">thyA</name>
    <name evidence="9" type="ORF">NQZ67_03110</name>
</gene>
<evidence type="ECO:0000313" key="10">
    <source>
        <dbReference type="Proteomes" id="UP001141950"/>
    </source>
</evidence>
<dbReference type="PROSITE" id="PS00091">
    <property type="entry name" value="THYMIDYLATE_SYNTHASE"/>
    <property type="match status" value="1"/>
</dbReference>
<feature type="binding site" evidence="6">
    <location>
        <position position="317"/>
    </location>
    <ligand>
        <name>(6R)-5,10-methylene-5,6,7,8-tetrahydrofolate</name>
        <dbReference type="ChEBI" id="CHEBI:15636"/>
    </ligand>
</feature>
<comment type="subunit">
    <text evidence="6">Homodimer.</text>
</comment>
<comment type="catalytic activity">
    <reaction evidence="6">
        <text>dUMP + (6R)-5,10-methylene-5,6,7,8-tetrahydrofolate = 7,8-dihydrofolate + dTMP</text>
        <dbReference type="Rhea" id="RHEA:12104"/>
        <dbReference type="ChEBI" id="CHEBI:15636"/>
        <dbReference type="ChEBI" id="CHEBI:57451"/>
        <dbReference type="ChEBI" id="CHEBI:63528"/>
        <dbReference type="ChEBI" id="CHEBI:246422"/>
        <dbReference type="EC" id="2.1.1.45"/>
    </reaction>
</comment>
<feature type="binding site" evidence="6">
    <location>
        <begin position="180"/>
        <end position="181"/>
    </location>
    <ligand>
        <name>dUMP</name>
        <dbReference type="ChEBI" id="CHEBI:246422"/>
        <note>ligand shared between dimeric partners</note>
    </ligand>
</feature>
<evidence type="ECO:0000256" key="4">
    <source>
        <dbReference type="ARBA" id="ARBA00022679"/>
    </source>
</evidence>
<dbReference type="PRINTS" id="PR00108">
    <property type="entry name" value="THYMDSNTHASE"/>
</dbReference>
<dbReference type="GO" id="GO:0006235">
    <property type="term" value="P:dTTP biosynthetic process"/>
    <property type="evidence" value="ECO:0007669"/>
    <property type="project" value="UniProtKB-UniRule"/>
</dbReference>
<dbReference type="InterPro" id="IPR000398">
    <property type="entry name" value="Thymidylate_synthase"/>
</dbReference>
<dbReference type="PANTHER" id="PTHR11548">
    <property type="entry name" value="THYMIDYLATE SYNTHASE 1"/>
    <property type="match status" value="1"/>
</dbReference>
<evidence type="ECO:0000259" key="8">
    <source>
        <dbReference type="Pfam" id="PF00303"/>
    </source>
</evidence>
<comment type="caution">
    <text evidence="9">The sequence shown here is derived from an EMBL/GenBank/DDBJ whole genome shotgun (WGS) entry which is preliminary data.</text>
</comment>
<evidence type="ECO:0000256" key="2">
    <source>
        <dbReference type="ARBA" id="ARBA00022490"/>
    </source>
</evidence>
<dbReference type="RefSeq" id="WP_257442670.1">
    <property type="nucleotide sequence ID" value="NZ_JANIPJ010000002.1"/>
</dbReference>
<evidence type="ECO:0000256" key="5">
    <source>
        <dbReference type="ARBA" id="ARBA00022727"/>
    </source>
</evidence>
<dbReference type="GO" id="GO:0005829">
    <property type="term" value="C:cytosol"/>
    <property type="evidence" value="ECO:0007669"/>
    <property type="project" value="TreeGrafter"/>
</dbReference>
<dbReference type="PANTHER" id="PTHR11548:SF9">
    <property type="entry name" value="THYMIDYLATE SYNTHASE"/>
    <property type="match status" value="1"/>
</dbReference>
<feature type="binding site" description="in other chain" evidence="6">
    <location>
        <position position="25"/>
    </location>
    <ligand>
        <name>dUMP</name>
        <dbReference type="ChEBI" id="CHEBI:246422"/>
        <note>ligand shared between dimeric partners</note>
    </ligand>
</feature>
<dbReference type="InterPro" id="IPR020940">
    <property type="entry name" value="Thymidylate_synthase_AS"/>
</dbReference>
<feature type="binding site" evidence="6">
    <location>
        <position position="223"/>
    </location>
    <ligand>
        <name>(6R)-5,10-methylene-5,6,7,8-tetrahydrofolate</name>
        <dbReference type="ChEBI" id="CHEBI:15636"/>
    </ligand>
</feature>
<dbReference type="InterPro" id="IPR023451">
    <property type="entry name" value="Thymidate_synth/dCMP_Mease_dom"/>
</dbReference>
<feature type="binding site" description="in other chain" evidence="6">
    <location>
        <position position="231"/>
    </location>
    <ligand>
        <name>dUMP</name>
        <dbReference type="ChEBI" id="CHEBI:246422"/>
        <note>ligand shared between dimeric partners</note>
    </ligand>
</feature>
<accession>A0A9X2MNF2</accession>
<keyword evidence="4 6" id="KW-0808">Transferase</keyword>
<dbReference type="Gene3D" id="3.30.572.10">
    <property type="entry name" value="Thymidylate synthase/dCMP hydroxymethylase domain"/>
    <property type="match status" value="1"/>
</dbReference>
<dbReference type="Pfam" id="PF00303">
    <property type="entry name" value="Thymidylat_synt"/>
    <property type="match status" value="1"/>
</dbReference>
<feature type="binding site" description="in other chain" evidence="6">
    <location>
        <begin position="220"/>
        <end position="223"/>
    </location>
    <ligand>
        <name>dUMP</name>
        <dbReference type="ChEBI" id="CHEBI:246422"/>
        <note>ligand shared between dimeric partners</note>
    </ligand>
</feature>
<feature type="domain" description="Thymidylate synthase/dCMP hydroxymethylase" evidence="8">
    <location>
        <begin position="7"/>
        <end position="318"/>
    </location>
</feature>
<keyword evidence="10" id="KW-1185">Reference proteome</keyword>
<keyword evidence="5 6" id="KW-0545">Nucleotide biosynthesis</keyword>
<dbReference type="HAMAP" id="MF_00008">
    <property type="entry name" value="Thymidy_synth_bact"/>
    <property type="match status" value="1"/>
</dbReference>
<dbReference type="Proteomes" id="UP001141950">
    <property type="component" value="Unassembled WGS sequence"/>
</dbReference>
<comment type="subcellular location">
    <subcellularLocation>
        <location evidence="6">Cytoplasm</location>
    </subcellularLocation>
</comment>
<evidence type="ECO:0000256" key="7">
    <source>
        <dbReference type="PROSITE-ProRule" id="PRU10016"/>
    </source>
</evidence>
<evidence type="ECO:0000256" key="3">
    <source>
        <dbReference type="ARBA" id="ARBA00022603"/>
    </source>
</evidence>
<comment type="similarity">
    <text evidence="6">Belongs to the thymidylate synthase family. Bacterial-type ThyA subfamily.</text>
</comment>
<dbReference type="InterPro" id="IPR036926">
    <property type="entry name" value="Thymidate_synth/dCMP_Mease_sf"/>
</dbReference>
<feature type="active site" description="Nucleophile" evidence="6">
    <location>
        <position position="200"/>
    </location>
</feature>
<evidence type="ECO:0000256" key="6">
    <source>
        <dbReference type="HAMAP-Rule" id="MF_00008"/>
    </source>
</evidence>
<dbReference type="CDD" id="cd00351">
    <property type="entry name" value="TS_Pyrimidine_HMase"/>
    <property type="match status" value="1"/>
</dbReference>
<dbReference type="SUPFAM" id="SSF55831">
    <property type="entry name" value="Thymidylate synthase/dCMP hydroxymethylase"/>
    <property type="match status" value="1"/>
</dbReference>
<dbReference type="GO" id="GO:0032259">
    <property type="term" value="P:methylation"/>
    <property type="evidence" value="ECO:0007669"/>
    <property type="project" value="UniProtKB-KW"/>
</dbReference>
<dbReference type="GO" id="GO:0004799">
    <property type="term" value="F:thymidylate synthase activity"/>
    <property type="evidence" value="ECO:0007669"/>
    <property type="project" value="UniProtKB-UniRule"/>
</dbReference>
<feature type="active site" evidence="7">
    <location>
        <position position="200"/>
    </location>
</feature>
<keyword evidence="3 6" id="KW-0489">Methyltransferase</keyword>